<dbReference type="Gene3D" id="1.20.120.1220">
    <property type="match status" value="1"/>
</dbReference>
<feature type="transmembrane region" description="Helical" evidence="1">
    <location>
        <begin position="55"/>
        <end position="77"/>
    </location>
</feature>
<reference evidence="3 4" key="1">
    <citation type="submission" date="2014-03" db="EMBL/GenBank/DDBJ databases">
        <title>Draft Genome Sequences of Four Burkholderia Strains.</title>
        <authorList>
            <person name="Liu X.Y."/>
            <person name="Li C.X."/>
            <person name="Xu J.H."/>
        </authorList>
    </citation>
    <scope>NUCLEOTIDE SEQUENCE [LARGE SCALE GENOMIC DNA]</scope>
    <source>
        <strain evidence="3 4">DSM 50014</strain>
    </source>
</reference>
<dbReference type="AlphaFoldDB" id="A0A069PFQ3"/>
<proteinExistence type="predicted"/>
<keyword evidence="1" id="KW-0812">Transmembrane</keyword>
<dbReference type="STRING" id="60547.GCA_000751215_03806"/>
<gene>
    <name evidence="3" type="ORF">BG61_32205</name>
</gene>
<organism evidence="3 4">
    <name type="scientific">Caballeronia glathei</name>
    <dbReference type="NCBI Taxonomy" id="60547"/>
    <lineage>
        <taxon>Bacteria</taxon>
        <taxon>Pseudomonadati</taxon>
        <taxon>Pseudomonadota</taxon>
        <taxon>Betaproteobacteria</taxon>
        <taxon>Burkholderiales</taxon>
        <taxon>Burkholderiaceae</taxon>
        <taxon>Caballeronia</taxon>
    </lineage>
</organism>
<dbReference type="EMBL" id="JFHC01000059">
    <property type="protein sequence ID" value="KDR39435.1"/>
    <property type="molecule type" value="Genomic_DNA"/>
</dbReference>
<keyword evidence="1" id="KW-0472">Membrane</keyword>
<dbReference type="GO" id="GO:0016020">
    <property type="term" value="C:membrane"/>
    <property type="evidence" value="ECO:0007669"/>
    <property type="project" value="InterPro"/>
</dbReference>
<feature type="transmembrane region" description="Helical" evidence="1">
    <location>
        <begin position="143"/>
        <end position="162"/>
    </location>
</feature>
<protein>
    <recommendedName>
        <fullName evidence="2">Prepilin type IV endopeptidase peptidase domain-containing protein</fullName>
    </recommendedName>
</protein>
<keyword evidence="1" id="KW-1133">Transmembrane helix</keyword>
<keyword evidence="4" id="KW-1185">Reference proteome</keyword>
<dbReference type="RefSeq" id="WP_035934349.1">
    <property type="nucleotide sequence ID" value="NZ_CADFFX010000006.1"/>
</dbReference>
<evidence type="ECO:0000313" key="4">
    <source>
        <dbReference type="Proteomes" id="UP000027466"/>
    </source>
</evidence>
<dbReference type="InterPro" id="IPR000045">
    <property type="entry name" value="Prepilin_IV_endopep_pep"/>
</dbReference>
<comment type="caution">
    <text evidence="3">The sequence shown here is derived from an EMBL/GenBank/DDBJ whole genome shotgun (WGS) entry which is preliminary data.</text>
</comment>
<feature type="domain" description="Prepilin type IV endopeptidase peptidase" evidence="2">
    <location>
        <begin position="10"/>
        <end position="113"/>
    </location>
</feature>
<dbReference type="Proteomes" id="UP000027466">
    <property type="component" value="Unassembled WGS sequence"/>
</dbReference>
<feature type="transmembrane region" description="Helical" evidence="1">
    <location>
        <begin position="29"/>
        <end position="48"/>
    </location>
</feature>
<evidence type="ECO:0000313" key="3">
    <source>
        <dbReference type="EMBL" id="KDR39435.1"/>
    </source>
</evidence>
<feature type="transmembrane region" description="Helical" evidence="1">
    <location>
        <begin position="89"/>
        <end position="122"/>
    </location>
</feature>
<dbReference type="GO" id="GO:0004190">
    <property type="term" value="F:aspartic-type endopeptidase activity"/>
    <property type="evidence" value="ECO:0007669"/>
    <property type="project" value="InterPro"/>
</dbReference>
<evidence type="ECO:0000256" key="1">
    <source>
        <dbReference type="SAM" id="Phobius"/>
    </source>
</evidence>
<sequence length="169" mass="17787">MQLLSLAIRLVVLCALVWLAVIDVRSRRLPTKIVMAIGTLFFVDALILRMSIDGVIAHLLLALGVFLVCAALFAARMLGGGDAKLASVIFLWAGLGLSIPALTLISVIGTLVSLISLATRNMKPEQRSQPMRALAMFSGTRGVPYGVALALGGGLVIVLPALSPLLSTR</sequence>
<accession>A0A069PFQ3</accession>
<name>A0A069PFQ3_9BURK</name>
<evidence type="ECO:0000259" key="2">
    <source>
        <dbReference type="Pfam" id="PF01478"/>
    </source>
</evidence>
<dbReference type="Pfam" id="PF01478">
    <property type="entry name" value="Peptidase_A24"/>
    <property type="match status" value="1"/>
</dbReference>